<reference evidence="1" key="1">
    <citation type="submission" date="2015-03" db="EMBL/GenBank/DDBJ databases">
        <authorList>
            <person name="Xie B.-B."/>
            <person name="Rong J.-C."/>
            <person name="Qin Q.-L."/>
            <person name="Zhang Y.-Z."/>
        </authorList>
    </citation>
    <scope>NUCLEOTIDE SEQUENCE</scope>
    <source>
        <strain evidence="1">DSM 14585</strain>
    </source>
</reference>
<organism evidence="1 2">
    <name type="scientific">Pseudoalteromonas agarivorans DSM 14585</name>
    <dbReference type="NCBI Taxonomy" id="1312369"/>
    <lineage>
        <taxon>Bacteria</taxon>
        <taxon>Pseudomonadati</taxon>
        <taxon>Pseudomonadota</taxon>
        <taxon>Gammaproteobacteria</taxon>
        <taxon>Alteromonadales</taxon>
        <taxon>Pseudoalteromonadaceae</taxon>
        <taxon>Pseudoalteromonas</taxon>
    </lineage>
</organism>
<evidence type="ECO:0000313" key="2">
    <source>
        <dbReference type="Proteomes" id="UP000217277"/>
    </source>
</evidence>
<keyword evidence="2" id="KW-1185">Reference proteome</keyword>
<proteinExistence type="predicted"/>
<accession>A0ACA8DW43</accession>
<dbReference type="Proteomes" id="UP000217277">
    <property type="component" value="Chromosome I"/>
</dbReference>
<protein>
    <submittedName>
        <fullName evidence="1">Succinate dehydrogenase membrane anchor subunit</fullName>
    </submittedName>
</protein>
<evidence type="ECO:0000313" key="1">
    <source>
        <dbReference type="EMBL" id="ATC82203.1"/>
    </source>
</evidence>
<dbReference type="EMBL" id="CP011011">
    <property type="protein sequence ID" value="ATC82203.1"/>
    <property type="molecule type" value="Genomic_DNA"/>
</dbReference>
<gene>
    <name evidence="1" type="primary">sdhD</name>
    <name evidence="1" type="ORF">PAGA_a1848</name>
</gene>
<name>A0ACA8DW43_9GAMM</name>
<sequence>MVHTRIGLWQVLTDYVKNAKLRAVLGFVLNLMAVAYVAIGLIVLWGV</sequence>